<dbReference type="PANTHER" id="PTHR48103:SF2">
    <property type="entry name" value="MIDASIN"/>
    <property type="match status" value="1"/>
</dbReference>
<evidence type="ECO:0000256" key="7">
    <source>
        <dbReference type="ARBA" id="ARBA00023186"/>
    </source>
</evidence>
<keyword evidence="7" id="KW-0143">Chaperone</keyword>
<dbReference type="GO" id="GO:0005654">
    <property type="term" value="C:nucleoplasm"/>
    <property type="evidence" value="ECO:0007669"/>
    <property type="project" value="UniProtKB-SubCell"/>
</dbReference>
<dbReference type="HOGENOM" id="CLU_226725_0_0_1"/>
<feature type="compositionally biased region" description="Acidic residues" evidence="10">
    <location>
        <begin position="1967"/>
        <end position="2029"/>
    </location>
</feature>
<dbReference type="Proteomes" id="UP000030655">
    <property type="component" value="Unassembled WGS sequence"/>
</dbReference>
<feature type="domain" description="AAA+ ATPase" evidence="11">
    <location>
        <begin position="449"/>
        <end position="582"/>
    </location>
</feature>
<feature type="compositionally biased region" description="Basic and acidic residues" evidence="10">
    <location>
        <begin position="2055"/>
        <end position="2065"/>
    </location>
</feature>
<dbReference type="SUPFAM" id="SSF52540">
    <property type="entry name" value="P-loop containing nucleoside triphosphate hydrolases"/>
    <property type="match status" value="5"/>
</dbReference>
<feature type="compositionally biased region" description="Acidic residues" evidence="10">
    <location>
        <begin position="1942"/>
        <end position="1952"/>
    </location>
</feature>
<dbReference type="Pfam" id="PF07728">
    <property type="entry name" value="AAA_5"/>
    <property type="match status" value="5"/>
</dbReference>
<dbReference type="STRING" id="1288291.A0A059F2F4"/>
<keyword evidence="13" id="KW-1185">Reference proteome</keyword>
<reference evidence="13" key="1">
    <citation type="submission" date="2013-02" db="EMBL/GenBank/DDBJ databases">
        <authorList>
            <consortium name="The Broad Institute Genome Sequencing Platform"/>
            <person name="Cuomo C."/>
            <person name="Becnel J."/>
            <person name="Sanscrainte N."/>
            <person name="Walker B."/>
            <person name="Young S.K."/>
            <person name="Zeng Q."/>
            <person name="Gargeya S."/>
            <person name="Fitzgerald M."/>
            <person name="Haas B."/>
            <person name="Abouelleil A."/>
            <person name="Alvarado L."/>
            <person name="Arachchi H.M."/>
            <person name="Berlin A.M."/>
            <person name="Chapman S.B."/>
            <person name="Dewar J."/>
            <person name="Goldberg J."/>
            <person name="Griggs A."/>
            <person name="Gujja S."/>
            <person name="Hansen M."/>
            <person name="Howarth C."/>
            <person name="Imamovic A."/>
            <person name="Larimer J."/>
            <person name="McCowan C."/>
            <person name="Murphy C."/>
            <person name="Neiman D."/>
            <person name="Pearson M."/>
            <person name="Priest M."/>
            <person name="Roberts A."/>
            <person name="Saif S."/>
            <person name="Shea T."/>
            <person name="Sisk P."/>
            <person name="Sykes S."/>
            <person name="Wortman J."/>
            <person name="Nusbaum C."/>
            <person name="Birren B."/>
        </authorList>
    </citation>
    <scope>NUCLEOTIDE SEQUENCE [LARGE SCALE GENOMIC DNA]</scope>
    <source>
        <strain evidence="13">PRA339</strain>
    </source>
</reference>
<dbReference type="SMART" id="SM00382">
    <property type="entry name" value="AAA"/>
    <property type="match status" value="4"/>
</dbReference>
<name>A0A059F2F4_9MICR</name>
<feature type="domain" description="AAA+ ATPase" evidence="11">
    <location>
        <begin position="956"/>
        <end position="1101"/>
    </location>
</feature>
<dbReference type="VEuPathDB" id="MicrosporidiaDB:H312_01418"/>
<sequence length="2333" mass="276129">MKVKDEERFFKTVKSFLAFNAPLLLYGKIIPHEIFQKILGSNKYTYIDVREIEAVSLLDIPSLLRESLVIFANVEYNKSIISYLKQFKQTFIVTSSHFVEIGIPLLVEHEFSKISDNLLINKTFEFVLENQIFDKSLYYKVKMIKERTNNIDVMDLRNRILVYDSFRELFEIDLIKEVYLTEEMIYKFKKEKVNHLLHHNYFFSKENIGNLYDILENIKYKENVALFGDTGTGKTSLVEFLAKIMKKELIVVNISSDTEISDFVGKFTMREKKLFFKEGFFLQALKKDCWLLLDEINLAPQEVLDFLESTVAKRSLFYNNSQVNFHENFLIFCCMNLNDVGKKDFNSPLFLKKEIKNSTEDFIGLNDKYNPNDERNLNLPITNKREYVRALKLLRSKYEIDFVYGLLYNKNFNNCLKEKRVKNEVFLHDYVTTEETEKIIKRVEMAIEVGYPVLLQGDTSTGKTSLVTSLAKKYNKRLYRINNHEQTEASDYFGNDFCMENNSNIQISSSTNGILSQAIQNGDWILLDELNLAPSEVLEVLNKILDTSYKHFRLFATQNLNYSGRKPLSKAFLSRFIVVDFNNKSSDELKKILAFKYPNMFNHKIIKAYDELKLYRNFNELITLRDCFRWSKRIKEEKDFYIKGLMVIYERQRKKDREIIKSYFLKYFDDYLKYFENKKESIIKYQEKDFIFNSSFTKLVVLILNAWKYKEPVLLIGETGIGKSRAIEMSCKILNREFITISMSGNTDPSDFVGSFSIDKNDLIWTDGPLTKAMKEGKVLILDEINLADNSVLERLNSVLEEERTLFLTEKNELIKAHDNFLIIASMNPSTDVGKRELSPALRNRFTEFFFELGDKDKEEIAYKMLNTNFDIKGMSLRKIELIRDFHRNVRKEYFNIFGNKFIDLEEVELSDHKIINDINFGIEPFIYKVKEKSDYDFNSLSIKSNLFSFLRALELRRPILLEGDCGCGKTSLIIETAKILGKKIYKINLCESTEMSDLIGQFMPSKNGIIFKEGIISVLKRGDWLLLDEINLCSQSVLEGLNSLLDYRRSFNSTYLSFVMHEDSRIFGTMNESSVKNKRNVLPRSFIDRFIKLKFILREEDIQMIMNNKGMIYYPYQGLRFNLLANKINKNYLNDRDLKYSFNDTIISFEDTNTKHYLNKNYTLIHSQLNDLDTFLRCMVNKIPVILIGKARNNFINGILNFYEIFCHEEMDVSDLIGQFIKINNDFIWEDSALIKEIRNKNSIYINSAHLVEKTVLDRINSLLEGSIEIFEYNNEILKNESFIILGTDHELSPAIMDRCVVLNPSTLLNVIDVYKIFNKGNDNLFNNLIITNDLNTILNRISLLNDSLNNKPFLIGSVDDTYDLVYLHKLKYDYLNDIPDYLKYTLPMMNDTELMRGLSFNELQVEVIDEELVDFYINNCFFFNKKNDDELSDSTNESEDIKNIKLLLTEESDNYKRNNFIKRISLLTFINEENFPLGIKELKKLVIKNNFDSLKNPLLSINYEINLSYDDTFNKLLALNIDPLVLKKKRLSNKIIKHYNDNRIELTNHYINLYKYGISNFNINHFTNTINELQSEIDEIKERDYNIFIDKLYSYTLLHNDDEFDDLLNYYKLSMLKQNSKNVLQCDKCVYMNNHNNCISYEYMIDPFDLSIKIIKEKNNILNFIHYLNINDFNNELSKYLINLILNKSTNDYSLITESIIHDNLIRSKVNIEKEEITNELLNDLLIYNYKKEIKEMKYFLVLFYYNMTHEDCQRYFLDCFVYECKERITYTKEYYNYLNKNRIIHSNTFTNHILLYNTSLLYSLLISNENKEKHVLSLINNELMINYNKKEGCLCYYNDKLNYYKRVKETEFYFSDICFCQKEFKKIELNLNEVFFTREPIKIYTREEKIIAYLMWRSNKSNIKEKNMILGGILQPNLDILDKIVQYFFNKEKVIEENVSGDENEEFNDGNERMENNEESKESIEEEMSSEDEINDDMFSEEEVTEESNDDEMTDEKITDDENVNEDDEIIDEENKEEDISNEEELSSCSFSSPDAEIELDKEMSNEEEDKISETVTEKENNSECNEIESINELNEEIGLVNEENELIINDLQNNNVNLEVNYEQSCKEAVNYFTMLEEEKIKEINKEEFFIALKNNLPDNKKNKYKGDFRSGKRINMKRIVTYFMSDYQRDKIFMRRIKECKKEYKINIYVDNSKSMLKYKLEKQLIYLYDLLNYSFNKLNLEYKLFSFGEETKEINELILNFNEERSNITYHEGYTIVLTDGIINNMKTTNALYLFLNKELKNMKQVICDNEIRIVNYLEMLNVKYCLVYDDNFIDEFSKALSELIRE</sequence>
<feature type="region of interest" description="Disordered" evidence="10">
    <location>
        <begin position="1942"/>
        <end position="2068"/>
    </location>
</feature>
<feature type="coiled-coil region" evidence="9">
    <location>
        <begin position="2074"/>
        <end position="2112"/>
    </location>
</feature>
<dbReference type="GO" id="GO:0005730">
    <property type="term" value="C:nucleolus"/>
    <property type="evidence" value="ECO:0007669"/>
    <property type="project" value="UniProtKB-SubCell"/>
</dbReference>
<comment type="similarity">
    <text evidence="3">Belongs to the midasin family.</text>
</comment>
<dbReference type="GO" id="GO:0016887">
    <property type="term" value="F:ATP hydrolysis activity"/>
    <property type="evidence" value="ECO:0007669"/>
    <property type="project" value="InterPro"/>
</dbReference>
<evidence type="ECO:0000256" key="1">
    <source>
        <dbReference type="ARBA" id="ARBA00004604"/>
    </source>
</evidence>
<keyword evidence="5" id="KW-0547">Nucleotide-binding</keyword>
<evidence type="ECO:0000256" key="3">
    <source>
        <dbReference type="ARBA" id="ARBA00007188"/>
    </source>
</evidence>
<dbReference type="GO" id="GO:0030687">
    <property type="term" value="C:preribosome, large subunit precursor"/>
    <property type="evidence" value="ECO:0007669"/>
    <property type="project" value="TreeGrafter"/>
</dbReference>
<keyword evidence="6" id="KW-0067">ATP-binding</keyword>
<evidence type="ECO:0000313" key="13">
    <source>
        <dbReference type="Proteomes" id="UP000030655"/>
    </source>
</evidence>
<accession>A0A059F2F4</accession>
<dbReference type="InterPro" id="IPR011704">
    <property type="entry name" value="ATPase_dyneun-rel_AAA"/>
</dbReference>
<comment type="subcellular location">
    <subcellularLocation>
        <location evidence="1">Nucleus</location>
        <location evidence="1">Nucleolus</location>
    </subcellularLocation>
    <subcellularLocation>
        <location evidence="2">Nucleus</location>
        <location evidence="2">Nucleoplasm</location>
    </subcellularLocation>
</comment>
<evidence type="ECO:0000256" key="5">
    <source>
        <dbReference type="ARBA" id="ARBA00022741"/>
    </source>
</evidence>
<keyword evidence="9" id="KW-0175">Coiled coil</keyword>
<dbReference type="GO" id="GO:0005524">
    <property type="term" value="F:ATP binding"/>
    <property type="evidence" value="ECO:0007669"/>
    <property type="project" value="UniProtKB-KW"/>
</dbReference>
<dbReference type="FunFam" id="3.40.50.300:FF:000142">
    <property type="entry name" value="Midasin"/>
    <property type="match status" value="3"/>
</dbReference>
<feature type="domain" description="AAA+ ATPase" evidence="11">
    <location>
        <begin position="709"/>
        <end position="855"/>
    </location>
</feature>
<keyword evidence="8" id="KW-0539">Nucleus</keyword>
<dbReference type="PANTHER" id="PTHR48103">
    <property type="entry name" value="MIDASIN-RELATED"/>
    <property type="match status" value="1"/>
</dbReference>
<evidence type="ECO:0000256" key="10">
    <source>
        <dbReference type="SAM" id="MobiDB-lite"/>
    </source>
</evidence>
<evidence type="ECO:0000256" key="2">
    <source>
        <dbReference type="ARBA" id="ARBA00004642"/>
    </source>
</evidence>
<evidence type="ECO:0000256" key="8">
    <source>
        <dbReference type="ARBA" id="ARBA00023242"/>
    </source>
</evidence>
<feature type="compositionally biased region" description="Basic and acidic residues" evidence="10">
    <location>
        <begin position="1953"/>
        <end position="1966"/>
    </location>
</feature>
<gene>
    <name evidence="12" type="ORF">H312_01418</name>
</gene>
<proteinExistence type="inferred from homology"/>
<dbReference type="InterPro" id="IPR027417">
    <property type="entry name" value="P-loop_NTPase"/>
</dbReference>
<dbReference type="GO" id="GO:0000055">
    <property type="term" value="P:ribosomal large subunit export from nucleus"/>
    <property type="evidence" value="ECO:0007669"/>
    <property type="project" value="TreeGrafter"/>
</dbReference>
<dbReference type="CDD" id="cd00009">
    <property type="entry name" value="AAA"/>
    <property type="match status" value="2"/>
</dbReference>
<reference evidence="12 13" key="2">
    <citation type="submission" date="2014-03" db="EMBL/GenBank/DDBJ databases">
        <title>The Genome Sequence of Anncaliia algerae insect isolate PRA339.</title>
        <authorList>
            <consortium name="The Broad Institute Genome Sequencing Platform"/>
            <consortium name="The Broad Institute Genome Sequencing Center for Infectious Disease"/>
            <person name="Cuomo C."/>
            <person name="Becnel J."/>
            <person name="Sanscrainte N."/>
            <person name="Walker B."/>
            <person name="Young S.K."/>
            <person name="Zeng Q."/>
            <person name="Gargeya S."/>
            <person name="Fitzgerald M."/>
            <person name="Haas B."/>
            <person name="Abouelleil A."/>
            <person name="Alvarado L."/>
            <person name="Arachchi H.M."/>
            <person name="Berlin A.M."/>
            <person name="Chapman S.B."/>
            <person name="Dewar J."/>
            <person name="Goldberg J."/>
            <person name="Griggs A."/>
            <person name="Gujja S."/>
            <person name="Hansen M."/>
            <person name="Howarth C."/>
            <person name="Imamovic A."/>
            <person name="Larimer J."/>
            <person name="McCowan C."/>
            <person name="Murphy C."/>
            <person name="Neiman D."/>
            <person name="Pearson M."/>
            <person name="Priest M."/>
            <person name="Roberts A."/>
            <person name="Saif S."/>
            <person name="Shea T."/>
            <person name="Sisk P."/>
            <person name="Sykes S."/>
            <person name="Wortman J."/>
            <person name="Nusbaum C."/>
            <person name="Birren B."/>
        </authorList>
    </citation>
    <scope>NUCLEOTIDE SEQUENCE [LARGE SCALE GENOMIC DNA]</scope>
    <source>
        <strain evidence="12 13">PRA339</strain>
    </source>
</reference>
<evidence type="ECO:0000256" key="9">
    <source>
        <dbReference type="SAM" id="Coils"/>
    </source>
</evidence>
<evidence type="ECO:0000259" key="11">
    <source>
        <dbReference type="SMART" id="SM00382"/>
    </source>
</evidence>
<dbReference type="Gene3D" id="3.40.50.300">
    <property type="entry name" value="P-loop containing nucleotide triphosphate hydrolases"/>
    <property type="match status" value="5"/>
</dbReference>
<dbReference type="EMBL" id="KK365149">
    <property type="protein sequence ID" value="KCZ81126.1"/>
    <property type="molecule type" value="Genomic_DNA"/>
</dbReference>
<evidence type="ECO:0000256" key="6">
    <source>
        <dbReference type="ARBA" id="ARBA00022840"/>
    </source>
</evidence>
<protein>
    <recommendedName>
        <fullName evidence="4">Midasin</fullName>
    </recommendedName>
</protein>
<evidence type="ECO:0000313" key="12">
    <source>
        <dbReference type="EMBL" id="KCZ81126.1"/>
    </source>
</evidence>
<dbReference type="OrthoDB" id="5186at2759"/>
<organism evidence="12 13">
    <name type="scientific">Anncaliia algerae PRA339</name>
    <dbReference type="NCBI Taxonomy" id="1288291"/>
    <lineage>
        <taxon>Eukaryota</taxon>
        <taxon>Fungi</taxon>
        <taxon>Fungi incertae sedis</taxon>
        <taxon>Microsporidia</taxon>
        <taxon>Tubulinosematoidea</taxon>
        <taxon>Tubulinosematidae</taxon>
        <taxon>Anncaliia</taxon>
    </lineage>
</organism>
<dbReference type="InterPro" id="IPR003593">
    <property type="entry name" value="AAA+_ATPase"/>
</dbReference>
<dbReference type="GO" id="GO:0000027">
    <property type="term" value="P:ribosomal large subunit assembly"/>
    <property type="evidence" value="ECO:0007669"/>
    <property type="project" value="TreeGrafter"/>
</dbReference>
<evidence type="ECO:0000256" key="4">
    <source>
        <dbReference type="ARBA" id="ARBA00017143"/>
    </source>
</evidence>
<feature type="domain" description="AAA+ ATPase" evidence="11">
    <location>
        <begin position="220"/>
        <end position="359"/>
    </location>
</feature>